<dbReference type="Proteomes" id="UP000681794">
    <property type="component" value="Chromosome"/>
</dbReference>
<organism evidence="1 2">
    <name type="scientific">Curtobacterium aetherium</name>
    <dbReference type="NCBI Taxonomy" id="2841594"/>
    <lineage>
        <taxon>Bacteria</taxon>
        <taxon>Bacillati</taxon>
        <taxon>Actinomycetota</taxon>
        <taxon>Actinomycetes</taxon>
        <taxon>Micrococcales</taxon>
        <taxon>Microbacteriaceae</taxon>
        <taxon>Curtobacterium</taxon>
    </lineage>
</organism>
<name>A0ACD1E5S2_9MICO</name>
<reference evidence="1" key="1">
    <citation type="submission" date="2021-06" db="EMBL/GenBank/DDBJ databases">
        <authorList>
            <person name="Ellington A.J."/>
            <person name="Bryan N.C."/>
            <person name="Christner B.C."/>
            <person name="Reisch C.R."/>
        </authorList>
    </citation>
    <scope>NUCLEOTIDE SEQUENCE</scope>
    <source>
        <strain evidence="1">L6-1</strain>
    </source>
</reference>
<proteinExistence type="predicted"/>
<gene>
    <name evidence="1" type="ORF">KM842_03750</name>
</gene>
<evidence type="ECO:0000313" key="1">
    <source>
        <dbReference type="EMBL" id="QWS34302.1"/>
    </source>
</evidence>
<evidence type="ECO:0000313" key="2">
    <source>
        <dbReference type="Proteomes" id="UP000681794"/>
    </source>
</evidence>
<protein>
    <submittedName>
        <fullName evidence="1">M23 family metallopeptidase</fullName>
    </submittedName>
</protein>
<accession>A0ACD1E5S2</accession>
<keyword evidence="2" id="KW-1185">Reference proteome</keyword>
<dbReference type="EMBL" id="CP076544">
    <property type="protein sequence ID" value="QWS34302.1"/>
    <property type="molecule type" value="Genomic_DNA"/>
</dbReference>
<sequence>MERGAGGGGCRECGEAFGGQGSQRGQRSQRSQRSQRGEGSWGSSARPRRRRAAASGRVAPSRRWLGRRRSPVGLSVAAVLVAVLVAVLAALPVAGAVAGPAPTAAAEPPGRGAGAASTPGGSARSREVHWDWPTRTRVVQRPWEAPTSDYGPGHRGLDVAAPPGTPVVAPDAGTIAFAGPVGGRSVVTVDHGDGLVSTLDPVEPTVRKGDPVERGQRVGTAGPGHCASATPCLHLGARVDGRYVDPLPFLTPAEWPVLLPDGTAGARAVDRGRRRPGRVRAWSGPRVRGPVHLAEPGG</sequence>